<accession>A0A8K0R0L2</accession>
<feature type="transmembrane region" description="Helical" evidence="1">
    <location>
        <begin position="635"/>
        <end position="658"/>
    </location>
</feature>
<dbReference type="Proteomes" id="UP000813461">
    <property type="component" value="Unassembled WGS sequence"/>
</dbReference>
<evidence type="ECO:0000313" key="2">
    <source>
        <dbReference type="EMBL" id="KAH7078418.1"/>
    </source>
</evidence>
<comment type="caution">
    <text evidence="2">The sequence shown here is derived from an EMBL/GenBank/DDBJ whole genome shotgun (WGS) entry which is preliminary data.</text>
</comment>
<dbReference type="AlphaFoldDB" id="A0A8K0R0L2"/>
<sequence>MPEPFWYCCSCGGGPHQHADLDCGYCIHAHCTSCLAVNQSYLYSYATLLRKTALDTFIDTSSRGKSDILKAVTHSWPTQESKRFFLEQDENNSSAASSYAASVASVFSVESLASSASELSKASGYSATQIATAAKVLISIFHEDEVLLPLYQSAITNPSIGHDRLERNLRRLLKAYAKQVESEAGDHLEYLASQLVLVKARWLARSIVEKLQTKPVNERIHIVERDDESSEDEAESRPVNESAFEDLVILREFLTKSHAFEVLRAQVHAFVLPKNPVPSHLGKSRQDEHDFALSGNVKQDVADTIDAYLCNRDKPLASTAPLHLLIDAMILATDRIMTAVGFLERPLQPEKVRLRWSCGCGETHYSDVKELRDGGIAELVAHMERSSGVKISASPYRQHTGNQQYVASRPGRWLRNGFAKFTSVFGNSKPSSCLPQHTNTCSSSVSTASSTTISQPSMLHLLACMHHNRFRKVLQQDRIEAIKTDRALLCFMRRQHARYRGRLLNFLSLKGVQGIYFVKFRLPLGGSVDVRHHDPCCITMSTATQAGCECIPPKGKVEPSPAAEYRCIPGPPATYPPVPPEYLKSLFMCPTNVHEQDTWILEQLPKRICGELQGRAGQPADGWGIYYQEGWDFDVIILLVFVIFALASLLFGVLWSRFQYDVQGAFGVSAYMITASGILVAVFASRVGKMG</sequence>
<protein>
    <submittedName>
        <fullName evidence="2">Uncharacterized protein</fullName>
    </submittedName>
</protein>
<keyword evidence="1" id="KW-1133">Transmembrane helix</keyword>
<dbReference type="EMBL" id="JAGMVJ010000017">
    <property type="protein sequence ID" value="KAH7078418.1"/>
    <property type="molecule type" value="Genomic_DNA"/>
</dbReference>
<keyword evidence="3" id="KW-1185">Reference proteome</keyword>
<keyword evidence="1" id="KW-0472">Membrane</keyword>
<keyword evidence="1" id="KW-0812">Transmembrane</keyword>
<evidence type="ECO:0000313" key="3">
    <source>
        <dbReference type="Proteomes" id="UP000813461"/>
    </source>
</evidence>
<dbReference type="OrthoDB" id="5355526at2759"/>
<feature type="transmembrane region" description="Helical" evidence="1">
    <location>
        <begin position="664"/>
        <end position="684"/>
    </location>
</feature>
<name>A0A8K0R0L2_9PLEO</name>
<evidence type="ECO:0000256" key="1">
    <source>
        <dbReference type="SAM" id="Phobius"/>
    </source>
</evidence>
<proteinExistence type="predicted"/>
<organism evidence="2 3">
    <name type="scientific">Paraphoma chrysanthemicola</name>
    <dbReference type="NCBI Taxonomy" id="798071"/>
    <lineage>
        <taxon>Eukaryota</taxon>
        <taxon>Fungi</taxon>
        <taxon>Dikarya</taxon>
        <taxon>Ascomycota</taxon>
        <taxon>Pezizomycotina</taxon>
        <taxon>Dothideomycetes</taxon>
        <taxon>Pleosporomycetidae</taxon>
        <taxon>Pleosporales</taxon>
        <taxon>Pleosporineae</taxon>
        <taxon>Phaeosphaeriaceae</taxon>
        <taxon>Paraphoma</taxon>
    </lineage>
</organism>
<reference evidence="2" key="1">
    <citation type="journal article" date="2021" name="Nat. Commun.">
        <title>Genetic determinants of endophytism in the Arabidopsis root mycobiome.</title>
        <authorList>
            <person name="Mesny F."/>
            <person name="Miyauchi S."/>
            <person name="Thiergart T."/>
            <person name="Pickel B."/>
            <person name="Atanasova L."/>
            <person name="Karlsson M."/>
            <person name="Huettel B."/>
            <person name="Barry K.W."/>
            <person name="Haridas S."/>
            <person name="Chen C."/>
            <person name="Bauer D."/>
            <person name="Andreopoulos W."/>
            <person name="Pangilinan J."/>
            <person name="LaButti K."/>
            <person name="Riley R."/>
            <person name="Lipzen A."/>
            <person name="Clum A."/>
            <person name="Drula E."/>
            <person name="Henrissat B."/>
            <person name="Kohler A."/>
            <person name="Grigoriev I.V."/>
            <person name="Martin F.M."/>
            <person name="Hacquard S."/>
        </authorList>
    </citation>
    <scope>NUCLEOTIDE SEQUENCE</scope>
    <source>
        <strain evidence="2">MPI-SDFR-AT-0120</strain>
    </source>
</reference>
<gene>
    <name evidence="2" type="ORF">FB567DRAFT_450458</name>
</gene>